<organism evidence="6 7">
    <name type="scientific">Plakobranchus ocellatus</name>
    <dbReference type="NCBI Taxonomy" id="259542"/>
    <lineage>
        <taxon>Eukaryota</taxon>
        <taxon>Metazoa</taxon>
        <taxon>Spiralia</taxon>
        <taxon>Lophotrochozoa</taxon>
        <taxon>Mollusca</taxon>
        <taxon>Gastropoda</taxon>
        <taxon>Heterobranchia</taxon>
        <taxon>Euthyneura</taxon>
        <taxon>Panpulmonata</taxon>
        <taxon>Sacoglossa</taxon>
        <taxon>Placobranchoidea</taxon>
        <taxon>Plakobranchidae</taxon>
        <taxon>Plakobranchus</taxon>
    </lineage>
</organism>
<feature type="compositionally biased region" description="Basic and acidic residues" evidence="3">
    <location>
        <begin position="175"/>
        <end position="196"/>
    </location>
</feature>
<dbReference type="InterPro" id="IPR016197">
    <property type="entry name" value="Chromo-like_dom_sf"/>
</dbReference>
<sequence length="301" mass="33262">MATFSDDEKYEVEAILEQRKRKGNIEYLVRWKGAGDGGSDSWEPAKTLVADCAVAVQAFLSKSKASKAKRSTSRSRKVSRSRSRSSSRSRRSRSSSKTPNKSQSQTRSRGRSGKEEDKKPEETSETTTKTSEAITVNSSSSDLTDSKSLEKGSPEKKSEEAMPAEQRVLRSSTVEARKHLEVQRVHNDQRPVREDDNKPRSAIWKVADYAVIVLFVLSLIAAFILFLEKIFDLEGFKNQAYPNMGVLKRRLLSAQQQLVDLVTSGATAAADAWLYLLEQVKGTEQAGGSTDIPKQTSAPGA</sequence>
<keyword evidence="4" id="KW-1133">Transmembrane helix</keyword>
<gene>
    <name evidence="6" type="ORF">PoB_000363500</name>
</gene>
<evidence type="ECO:0000256" key="3">
    <source>
        <dbReference type="SAM" id="MobiDB-lite"/>
    </source>
</evidence>
<evidence type="ECO:0000256" key="4">
    <source>
        <dbReference type="SAM" id="Phobius"/>
    </source>
</evidence>
<dbReference type="InterPro" id="IPR023780">
    <property type="entry name" value="Chromo_domain"/>
</dbReference>
<comment type="subcellular location">
    <subcellularLocation>
        <location evidence="1">Nucleus</location>
    </subcellularLocation>
</comment>
<dbReference type="Gene3D" id="2.40.50.40">
    <property type="match status" value="1"/>
</dbReference>
<dbReference type="EMBL" id="BLXT01000438">
    <property type="protein sequence ID" value="GFN77129.1"/>
    <property type="molecule type" value="Genomic_DNA"/>
</dbReference>
<feature type="domain" description="Chromo" evidence="5">
    <location>
        <begin position="10"/>
        <end position="71"/>
    </location>
</feature>
<reference evidence="6 7" key="1">
    <citation type="journal article" date="2021" name="Elife">
        <title>Chloroplast acquisition without the gene transfer in kleptoplastic sea slugs, Plakobranchus ocellatus.</title>
        <authorList>
            <person name="Maeda T."/>
            <person name="Takahashi S."/>
            <person name="Yoshida T."/>
            <person name="Shimamura S."/>
            <person name="Takaki Y."/>
            <person name="Nagai Y."/>
            <person name="Toyoda A."/>
            <person name="Suzuki Y."/>
            <person name="Arimoto A."/>
            <person name="Ishii H."/>
            <person name="Satoh N."/>
            <person name="Nishiyama T."/>
            <person name="Hasebe M."/>
            <person name="Maruyama T."/>
            <person name="Minagawa J."/>
            <person name="Obokata J."/>
            <person name="Shigenobu S."/>
        </authorList>
    </citation>
    <scope>NUCLEOTIDE SEQUENCE [LARGE SCALE GENOMIC DNA]</scope>
</reference>
<keyword evidence="4" id="KW-0812">Transmembrane</keyword>
<feature type="region of interest" description="Disordered" evidence="3">
    <location>
        <begin position="60"/>
        <end position="196"/>
    </location>
</feature>
<keyword evidence="2" id="KW-0539">Nucleus</keyword>
<dbReference type="CDD" id="cd00024">
    <property type="entry name" value="CD_CSD"/>
    <property type="match status" value="1"/>
</dbReference>
<dbReference type="Proteomes" id="UP000735302">
    <property type="component" value="Unassembled WGS sequence"/>
</dbReference>
<keyword evidence="7" id="KW-1185">Reference proteome</keyword>
<dbReference type="SUPFAM" id="SSF54160">
    <property type="entry name" value="Chromo domain-like"/>
    <property type="match status" value="1"/>
</dbReference>
<dbReference type="PROSITE" id="PS50013">
    <property type="entry name" value="CHROMO_2"/>
    <property type="match status" value="1"/>
</dbReference>
<evidence type="ECO:0000256" key="1">
    <source>
        <dbReference type="ARBA" id="ARBA00004123"/>
    </source>
</evidence>
<comment type="caution">
    <text evidence="6">The sequence shown here is derived from an EMBL/GenBank/DDBJ whole genome shotgun (WGS) entry which is preliminary data.</text>
</comment>
<dbReference type="Pfam" id="PF00385">
    <property type="entry name" value="Chromo"/>
    <property type="match status" value="1"/>
</dbReference>
<evidence type="ECO:0000313" key="7">
    <source>
        <dbReference type="Proteomes" id="UP000735302"/>
    </source>
</evidence>
<proteinExistence type="predicted"/>
<feature type="compositionally biased region" description="Basic residues" evidence="3">
    <location>
        <begin position="64"/>
        <end position="94"/>
    </location>
</feature>
<feature type="transmembrane region" description="Helical" evidence="4">
    <location>
        <begin position="209"/>
        <end position="227"/>
    </location>
</feature>
<accession>A0AAV3Y2N9</accession>
<feature type="compositionally biased region" description="Basic and acidic residues" evidence="3">
    <location>
        <begin position="144"/>
        <end position="160"/>
    </location>
</feature>
<keyword evidence="4" id="KW-0472">Membrane</keyword>
<dbReference type="PANTHER" id="PTHR22812">
    <property type="entry name" value="CHROMOBOX PROTEIN"/>
    <property type="match status" value="1"/>
</dbReference>
<name>A0AAV3Y2N9_9GAST</name>
<protein>
    <submittedName>
        <fullName evidence="6">Chromodomain y-like protein</fullName>
    </submittedName>
</protein>
<evidence type="ECO:0000259" key="5">
    <source>
        <dbReference type="PROSITE" id="PS50013"/>
    </source>
</evidence>
<dbReference type="AlphaFoldDB" id="A0AAV3Y2N9"/>
<evidence type="ECO:0000256" key="2">
    <source>
        <dbReference type="ARBA" id="ARBA00023242"/>
    </source>
</evidence>
<feature type="compositionally biased region" description="Low complexity" evidence="3">
    <location>
        <begin position="95"/>
        <end position="107"/>
    </location>
</feature>
<evidence type="ECO:0000313" key="6">
    <source>
        <dbReference type="EMBL" id="GFN77129.1"/>
    </source>
</evidence>
<feature type="compositionally biased region" description="Basic and acidic residues" evidence="3">
    <location>
        <begin position="112"/>
        <end position="122"/>
    </location>
</feature>
<dbReference type="SMART" id="SM00298">
    <property type="entry name" value="CHROMO"/>
    <property type="match status" value="1"/>
</dbReference>
<dbReference type="GO" id="GO:0005634">
    <property type="term" value="C:nucleus"/>
    <property type="evidence" value="ECO:0007669"/>
    <property type="project" value="UniProtKB-SubCell"/>
</dbReference>
<dbReference type="InterPro" id="IPR051219">
    <property type="entry name" value="Heterochromatin_chromo-domain"/>
</dbReference>
<dbReference type="InterPro" id="IPR000953">
    <property type="entry name" value="Chromo/chromo_shadow_dom"/>
</dbReference>
<feature type="compositionally biased region" description="Low complexity" evidence="3">
    <location>
        <begin position="125"/>
        <end position="143"/>
    </location>
</feature>